<dbReference type="InterPro" id="IPR001611">
    <property type="entry name" value="Leu-rich_rpt"/>
</dbReference>
<dbReference type="GO" id="GO:0005524">
    <property type="term" value="F:ATP binding"/>
    <property type="evidence" value="ECO:0007669"/>
    <property type="project" value="InterPro"/>
</dbReference>
<comment type="subcellular location">
    <subcellularLocation>
        <location evidence="1">Membrane</location>
    </subcellularLocation>
</comment>
<evidence type="ECO:0000256" key="4">
    <source>
        <dbReference type="ARBA" id="ARBA00022737"/>
    </source>
</evidence>
<dbReference type="AlphaFoldDB" id="A0A166HWV3"/>
<dbReference type="GO" id="GO:0004672">
    <property type="term" value="F:protein kinase activity"/>
    <property type="evidence" value="ECO:0007669"/>
    <property type="project" value="InterPro"/>
</dbReference>
<gene>
    <name evidence="7" type="ORF">DCAR_0103327</name>
</gene>
<evidence type="ECO:0000256" key="6">
    <source>
        <dbReference type="ARBA" id="ARBA00023136"/>
    </source>
</evidence>
<dbReference type="Pfam" id="PF07714">
    <property type="entry name" value="PK_Tyr_Ser-Thr"/>
    <property type="match status" value="1"/>
</dbReference>
<keyword evidence="8" id="KW-1185">Reference proteome</keyword>
<dbReference type="EMBL" id="CP093343">
    <property type="protein sequence ID" value="WOG84146.1"/>
    <property type="molecule type" value="Genomic_DNA"/>
</dbReference>
<evidence type="ECO:0000256" key="5">
    <source>
        <dbReference type="ARBA" id="ARBA00022989"/>
    </source>
</evidence>
<dbReference type="OMA" id="KYCPLSI"/>
<dbReference type="Gramene" id="KZN10490">
    <property type="protein sequence ID" value="KZN10490"/>
    <property type="gene ID" value="DCAR_003146"/>
</dbReference>
<sequence>MAFINSTPFFIILIVSSTSFSSAFAGSVVEDLNNLKPPPNFKQTITNNCQLNPSLRYCNATPHDLDEIFKSTIVASHLCRESKNPNCVESFPKINLRDRPKIAPLYLSFSFFWKYCPLTIVVIDISHNSLRGEFPSDVFHCTQIRRLDLSHNELSGEVPIQNFSLLNNLTMLNISYNYFSETKISDAQFLKRFNSSSFIHSGLLPDHNKFKIKAVLLLILFPLVVILFVVLLSWLCFWRPDFLPRMFRRKYKFTPAMLKAETDGFSKSNLVRRSAKTDIYRGVLRDGSRVRIEIYKSSASRENRRKFVEECRVLVELCHENLVQVLGWCDSRRLKAVVTEWVDEYNVEMWLSSTAPQWKYRVGVLMGIVEGMSYLQEGWPEVDYDLKTSSILFSQNEEPMISRFRVEEHHSCTRKIYKFGVLVLEMVTNRRPREFEGNEVSFVEWVTEYYPGNSEEVIDEKLSRAGHDLDHATEALELGLMCTETTQGQQPSLDEVYDVISRLHRCCVA</sequence>
<organism evidence="7 8">
    <name type="scientific">Daucus carota subsp. sativus</name>
    <name type="common">Carrot</name>
    <dbReference type="NCBI Taxonomy" id="79200"/>
    <lineage>
        <taxon>Eukaryota</taxon>
        <taxon>Viridiplantae</taxon>
        <taxon>Streptophyta</taxon>
        <taxon>Embryophyta</taxon>
        <taxon>Tracheophyta</taxon>
        <taxon>Spermatophyta</taxon>
        <taxon>Magnoliopsida</taxon>
        <taxon>eudicotyledons</taxon>
        <taxon>Gunneridae</taxon>
        <taxon>Pentapetalae</taxon>
        <taxon>asterids</taxon>
        <taxon>campanulids</taxon>
        <taxon>Apiales</taxon>
        <taxon>Apiaceae</taxon>
        <taxon>Apioideae</taxon>
        <taxon>Scandiceae</taxon>
        <taxon>Daucinae</taxon>
        <taxon>Daucus</taxon>
        <taxon>Daucus sect. Daucus</taxon>
    </lineage>
</organism>
<evidence type="ECO:0000256" key="2">
    <source>
        <dbReference type="ARBA" id="ARBA00022614"/>
    </source>
</evidence>
<accession>A0A166HWV3</accession>
<evidence type="ECO:0000256" key="1">
    <source>
        <dbReference type="ARBA" id="ARBA00004370"/>
    </source>
</evidence>
<dbReference type="Gene3D" id="1.10.510.10">
    <property type="entry name" value="Transferase(Phosphotransferase) domain 1"/>
    <property type="match status" value="2"/>
</dbReference>
<dbReference type="InterPro" id="IPR000719">
    <property type="entry name" value="Prot_kinase_dom"/>
</dbReference>
<reference evidence="7" key="2">
    <citation type="submission" date="2022-03" db="EMBL/GenBank/DDBJ databases">
        <title>Draft title - Genomic analysis of global carrot germplasm unveils the trajectory of domestication and the origin of high carotenoid orange carrot.</title>
        <authorList>
            <person name="Iorizzo M."/>
            <person name="Ellison S."/>
            <person name="Senalik D."/>
            <person name="Macko-Podgorni A."/>
            <person name="Grzebelus D."/>
            <person name="Bostan H."/>
            <person name="Rolling W."/>
            <person name="Curaba J."/>
            <person name="Simon P."/>
        </authorList>
    </citation>
    <scope>NUCLEOTIDE SEQUENCE</scope>
    <source>
        <tissue evidence="7">Leaf</tissue>
    </source>
</reference>
<name>A0A166HWV3_DAUCS</name>
<dbReference type="SUPFAM" id="SSF56112">
    <property type="entry name" value="Protein kinase-like (PK-like)"/>
    <property type="match status" value="1"/>
</dbReference>
<evidence type="ECO:0000313" key="7">
    <source>
        <dbReference type="EMBL" id="WOG84146.1"/>
    </source>
</evidence>
<dbReference type="PANTHER" id="PTHR48055">
    <property type="entry name" value="LEUCINE-RICH REPEAT RECEPTOR PROTEIN KINASE EMS1"/>
    <property type="match status" value="1"/>
</dbReference>
<dbReference type="InterPro" id="IPR051564">
    <property type="entry name" value="LRR_receptor-like_kinase"/>
</dbReference>
<protein>
    <submittedName>
        <fullName evidence="7">Uncharacterized protein</fullName>
    </submittedName>
</protein>
<keyword evidence="6" id="KW-0472">Membrane</keyword>
<dbReference type="Gene3D" id="3.80.10.10">
    <property type="entry name" value="Ribonuclease Inhibitor"/>
    <property type="match status" value="1"/>
</dbReference>
<dbReference type="InterPro" id="IPR001245">
    <property type="entry name" value="Ser-Thr/Tyr_kinase_cat_dom"/>
</dbReference>
<proteinExistence type="predicted"/>
<dbReference type="PANTHER" id="PTHR48055:SF46">
    <property type="entry name" value="LEUCINE-RICH REPEAT SERINE_THREONINE-PROTEIN KINASE 1"/>
    <property type="match status" value="1"/>
</dbReference>
<keyword evidence="5" id="KW-1133">Transmembrane helix</keyword>
<dbReference type="Proteomes" id="UP000077755">
    <property type="component" value="Chromosome 1"/>
</dbReference>
<keyword evidence="3" id="KW-0812">Transmembrane</keyword>
<reference evidence="7" key="1">
    <citation type="journal article" date="2016" name="Nat. Genet.">
        <title>A high-quality carrot genome assembly provides new insights into carotenoid accumulation and asterid genome evolution.</title>
        <authorList>
            <person name="Iorizzo M."/>
            <person name="Ellison S."/>
            <person name="Senalik D."/>
            <person name="Zeng P."/>
            <person name="Satapoomin P."/>
            <person name="Huang J."/>
            <person name="Bowman M."/>
            <person name="Iovene M."/>
            <person name="Sanseverino W."/>
            <person name="Cavagnaro P."/>
            <person name="Yildiz M."/>
            <person name="Macko-Podgorni A."/>
            <person name="Moranska E."/>
            <person name="Grzebelus E."/>
            <person name="Grzebelus D."/>
            <person name="Ashrafi H."/>
            <person name="Zheng Z."/>
            <person name="Cheng S."/>
            <person name="Spooner D."/>
            <person name="Van Deynze A."/>
            <person name="Simon P."/>
        </authorList>
    </citation>
    <scope>NUCLEOTIDE SEQUENCE</scope>
    <source>
        <tissue evidence="7">Leaf</tissue>
    </source>
</reference>
<dbReference type="Pfam" id="PF00560">
    <property type="entry name" value="LRR_1"/>
    <property type="match status" value="1"/>
</dbReference>
<keyword evidence="2" id="KW-0433">Leucine-rich repeat</keyword>
<dbReference type="InterPro" id="IPR032675">
    <property type="entry name" value="LRR_dom_sf"/>
</dbReference>
<dbReference type="SUPFAM" id="SSF52058">
    <property type="entry name" value="L domain-like"/>
    <property type="match status" value="1"/>
</dbReference>
<keyword evidence="4" id="KW-0677">Repeat</keyword>
<dbReference type="InterPro" id="IPR011009">
    <property type="entry name" value="Kinase-like_dom_sf"/>
</dbReference>
<evidence type="ECO:0000313" key="8">
    <source>
        <dbReference type="Proteomes" id="UP000077755"/>
    </source>
</evidence>
<dbReference type="PROSITE" id="PS50011">
    <property type="entry name" value="PROTEIN_KINASE_DOM"/>
    <property type="match status" value="1"/>
</dbReference>
<evidence type="ECO:0000256" key="3">
    <source>
        <dbReference type="ARBA" id="ARBA00022692"/>
    </source>
</evidence>
<dbReference type="GO" id="GO:0016020">
    <property type="term" value="C:membrane"/>
    <property type="evidence" value="ECO:0007669"/>
    <property type="project" value="UniProtKB-SubCell"/>
</dbReference>